<feature type="domain" description="NAD-dependent epimerase/dehydratase" evidence="1">
    <location>
        <begin position="4"/>
        <end position="212"/>
    </location>
</feature>
<dbReference type="Gene3D" id="3.40.50.720">
    <property type="entry name" value="NAD(P)-binding Rossmann-like Domain"/>
    <property type="match status" value="1"/>
</dbReference>
<dbReference type="Pfam" id="PF01370">
    <property type="entry name" value="Epimerase"/>
    <property type="match status" value="1"/>
</dbReference>
<sequence>MRYFITGGSGWIGSAVTRELLGTGHEVVGLARSEVSAVRLADLGAVPVRGELTDLDTLAGAAREADGVIHLGFVHDFTDFATSIAIDRAAITALGEAMSGSGRPLLIASGFAGLAPGSIATEETPADPAVAGPRAETARIAEQFGGRGVRVIFVRFAPTVHGMGDHGFISAIAHTARQRGVSAYIADGAHRWGAVHRDDAARLVRLAAERPELATVAHASGEEGVPTRLIAEALGERLGVPTVSIERRDADEHFGWMGRFFGGDLAGSSALTRERFGWEPAGPTLLEDIAAGAYDVPVAAA</sequence>
<dbReference type="InterPro" id="IPR051783">
    <property type="entry name" value="NAD(P)-dependent_oxidoreduct"/>
</dbReference>
<dbReference type="SUPFAM" id="SSF51735">
    <property type="entry name" value="NAD(P)-binding Rossmann-fold domains"/>
    <property type="match status" value="1"/>
</dbReference>
<reference evidence="3" key="1">
    <citation type="journal article" date="2019" name="Int. J. Syst. Evol. Microbiol.">
        <title>The Global Catalogue of Microorganisms (GCM) 10K type strain sequencing project: providing services to taxonomists for standard genome sequencing and annotation.</title>
        <authorList>
            <consortium name="The Broad Institute Genomics Platform"/>
            <consortium name="The Broad Institute Genome Sequencing Center for Infectious Disease"/>
            <person name="Wu L."/>
            <person name="Ma J."/>
        </authorList>
    </citation>
    <scope>NUCLEOTIDE SEQUENCE [LARGE SCALE GENOMIC DNA]</scope>
    <source>
        <strain evidence="3">NBRC 108894</strain>
    </source>
</reference>
<dbReference type="RefSeq" id="WP_284255289.1">
    <property type="nucleotide sequence ID" value="NZ_BAAAQO010000004.1"/>
</dbReference>
<keyword evidence="3" id="KW-1185">Reference proteome</keyword>
<evidence type="ECO:0000313" key="2">
    <source>
        <dbReference type="EMBL" id="GMA96780.1"/>
    </source>
</evidence>
<evidence type="ECO:0000313" key="3">
    <source>
        <dbReference type="Proteomes" id="UP001157034"/>
    </source>
</evidence>
<evidence type="ECO:0000259" key="1">
    <source>
        <dbReference type="Pfam" id="PF01370"/>
    </source>
</evidence>
<comment type="caution">
    <text evidence="2">The sequence shown here is derived from an EMBL/GenBank/DDBJ whole genome shotgun (WGS) entry which is preliminary data.</text>
</comment>
<dbReference type="Proteomes" id="UP001157034">
    <property type="component" value="Unassembled WGS sequence"/>
</dbReference>
<dbReference type="CDD" id="cd05262">
    <property type="entry name" value="SDR_a7"/>
    <property type="match status" value="1"/>
</dbReference>
<gene>
    <name evidence="2" type="ORF">GCM10025881_36040</name>
</gene>
<proteinExistence type="predicted"/>
<accession>A0ABQ6K803</accession>
<dbReference type="PANTHER" id="PTHR48079">
    <property type="entry name" value="PROTEIN YEEZ"/>
    <property type="match status" value="1"/>
</dbReference>
<dbReference type="InterPro" id="IPR036291">
    <property type="entry name" value="NAD(P)-bd_dom_sf"/>
</dbReference>
<dbReference type="PANTHER" id="PTHR48079:SF9">
    <property type="entry name" value="PUTATIVE-RELATED"/>
    <property type="match status" value="1"/>
</dbReference>
<protein>
    <submittedName>
        <fullName evidence="2">Oxidoreductase</fullName>
    </submittedName>
</protein>
<dbReference type="InterPro" id="IPR001509">
    <property type="entry name" value="Epimerase_deHydtase"/>
</dbReference>
<dbReference type="EMBL" id="BSVB01000001">
    <property type="protein sequence ID" value="GMA96780.1"/>
    <property type="molecule type" value="Genomic_DNA"/>
</dbReference>
<organism evidence="2 3">
    <name type="scientific">Pseudolysinimonas kribbensis</name>
    <dbReference type="NCBI Taxonomy" id="433641"/>
    <lineage>
        <taxon>Bacteria</taxon>
        <taxon>Bacillati</taxon>
        <taxon>Actinomycetota</taxon>
        <taxon>Actinomycetes</taxon>
        <taxon>Micrococcales</taxon>
        <taxon>Microbacteriaceae</taxon>
        <taxon>Pseudolysinimonas</taxon>
    </lineage>
</organism>
<name>A0ABQ6K803_9MICO</name>